<accession>A0A7I8W7K4</accession>
<organism evidence="2 3">
    <name type="scientific">Dimorphilus gyrociliatus</name>
    <dbReference type="NCBI Taxonomy" id="2664684"/>
    <lineage>
        <taxon>Eukaryota</taxon>
        <taxon>Metazoa</taxon>
        <taxon>Spiralia</taxon>
        <taxon>Lophotrochozoa</taxon>
        <taxon>Annelida</taxon>
        <taxon>Polychaeta</taxon>
        <taxon>Polychaeta incertae sedis</taxon>
        <taxon>Dinophilidae</taxon>
        <taxon>Dimorphilus</taxon>
    </lineage>
</organism>
<name>A0A7I8W7K4_9ANNE</name>
<sequence length="287" mass="32848">MYQHQQQQQQKQQQQQQSPLLGDRLLLIDFLEQRLILLIILRMKNRTAPSVTRVEDNKTPQQPKQQQPNQQPQKQQPIAQTRSMQNVRKTSEELEDEKVRKNTMMNVKMSAKRKKIEEINQMHRSNSGENLLAKSLMSMSNLLQNQMSIQQQASQMNFMGMPGMMPQYPNPSFSHFGVSQLDPHLLQLQLLLGSQGGGLVNMPGTSMMQLPIVQKPPEKGNQEQPARKKSILKTNRIEVEDDRSSKLKSNLKDRKRGAKIAADPQIDSSADEDSEQRQNSNSDKESV</sequence>
<dbReference type="Proteomes" id="UP000549394">
    <property type="component" value="Unassembled WGS sequence"/>
</dbReference>
<comment type="caution">
    <text evidence="2">The sequence shown here is derived from an EMBL/GenBank/DDBJ whole genome shotgun (WGS) entry which is preliminary data.</text>
</comment>
<feature type="compositionally biased region" description="Basic and acidic residues" evidence="1">
    <location>
        <begin position="89"/>
        <end position="100"/>
    </location>
</feature>
<feature type="region of interest" description="Disordered" evidence="1">
    <location>
        <begin position="215"/>
        <end position="287"/>
    </location>
</feature>
<feature type="compositionally biased region" description="Basic and acidic residues" evidence="1">
    <location>
        <begin position="235"/>
        <end position="245"/>
    </location>
</feature>
<dbReference type="EMBL" id="CAJFCJ010000020">
    <property type="protein sequence ID" value="CAD5124240.1"/>
    <property type="molecule type" value="Genomic_DNA"/>
</dbReference>
<reference evidence="2 3" key="1">
    <citation type="submission" date="2020-08" db="EMBL/GenBank/DDBJ databases">
        <authorList>
            <person name="Hejnol A."/>
        </authorList>
    </citation>
    <scope>NUCLEOTIDE SEQUENCE [LARGE SCALE GENOMIC DNA]</scope>
</reference>
<feature type="region of interest" description="Disordered" evidence="1">
    <location>
        <begin position="48"/>
        <end position="100"/>
    </location>
</feature>
<feature type="compositionally biased region" description="Low complexity" evidence="1">
    <location>
        <begin position="60"/>
        <end position="77"/>
    </location>
</feature>
<keyword evidence="3" id="KW-1185">Reference proteome</keyword>
<dbReference type="AlphaFoldDB" id="A0A7I8W7K4"/>
<evidence type="ECO:0000313" key="2">
    <source>
        <dbReference type="EMBL" id="CAD5124240.1"/>
    </source>
</evidence>
<protein>
    <submittedName>
        <fullName evidence="2">DgyrCDS12536</fullName>
    </submittedName>
</protein>
<evidence type="ECO:0000313" key="3">
    <source>
        <dbReference type="Proteomes" id="UP000549394"/>
    </source>
</evidence>
<feature type="compositionally biased region" description="Polar residues" evidence="1">
    <location>
        <begin position="78"/>
        <end position="88"/>
    </location>
</feature>
<proteinExistence type="predicted"/>
<evidence type="ECO:0000256" key="1">
    <source>
        <dbReference type="SAM" id="MobiDB-lite"/>
    </source>
</evidence>
<gene>
    <name evidence="2" type="ORF">DGYR_LOCUS11812</name>
</gene>